<feature type="chain" id="PRO_5041385512" evidence="1">
    <location>
        <begin position="31"/>
        <end position="291"/>
    </location>
</feature>
<dbReference type="Proteomes" id="UP000736384">
    <property type="component" value="Unassembled WGS sequence"/>
</dbReference>
<proteinExistence type="predicted"/>
<dbReference type="AlphaFoldDB" id="A0AA43Z4R4"/>
<accession>A0AA43Z4R4</accession>
<dbReference type="RefSeq" id="WP_165891677.1">
    <property type="nucleotide sequence ID" value="NZ_JAAPAP010000002.1"/>
</dbReference>
<comment type="caution">
    <text evidence="2">The sequence shown here is derived from an EMBL/GenBank/DDBJ whole genome shotgun (WGS) entry which is preliminary data.</text>
</comment>
<dbReference type="EMBL" id="JAAPAP010000002">
    <property type="protein sequence ID" value="NHN76422.1"/>
    <property type="molecule type" value="Genomic_DNA"/>
</dbReference>
<sequence>MKLVSRLAGKTLTMLVTLLALLGQSTLTRAEVTVETLHRYSNTRGVEVANLIPVNFSDLSPLLPAGYTPVPASELGIGSATQGIVVIVNFRGTNVSIDGKKPRKQEQVAIDIGVLVVEPELAEAADLNIPGAFHFYALAIYTDDARYAASLRSGDMPVEFVSQITYQRDYDDESGVGELSVKIPAQSSPFMSFNEGFGYALQPDPINAVFWHDGREGTTALHFLDDPFRRGEARSKLYTEPQSRWHTLFSDSNPSTCATDPETGFACMEVASVNLRYDNGAVGELLLFVPE</sequence>
<organism evidence="2 3">
    <name type="scientific">Azotobacter chroococcum</name>
    <dbReference type="NCBI Taxonomy" id="353"/>
    <lineage>
        <taxon>Bacteria</taxon>
        <taxon>Pseudomonadati</taxon>
        <taxon>Pseudomonadota</taxon>
        <taxon>Gammaproteobacteria</taxon>
        <taxon>Pseudomonadales</taxon>
        <taxon>Pseudomonadaceae</taxon>
        <taxon>Azotobacter</taxon>
    </lineage>
</organism>
<feature type="signal peptide" evidence="1">
    <location>
        <begin position="1"/>
        <end position="30"/>
    </location>
</feature>
<evidence type="ECO:0000313" key="2">
    <source>
        <dbReference type="EMBL" id="NHN76422.1"/>
    </source>
</evidence>
<keyword evidence="1" id="KW-0732">Signal</keyword>
<gene>
    <name evidence="2" type="ORF">HA520_03850</name>
</gene>
<evidence type="ECO:0000313" key="3">
    <source>
        <dbReference type="Proteomes" id="UP000736384"/>
    </source>
</evidence>
<name>A0AA43Z4R4_9GAMM</name>
<reference evidence="2" key="1">
    <citation type="submission" date="2020-03" db="EMBL/GenBank/DDBJ databases">
        <title>Genome assembly of Azotobacter chroococcum W5.</title>
        <authorList>
            <person name="Kannepalli A."/>
        </authorList>
    </citation>
    <scope>NUCLEOTIDE SEQUENCE</scope>
    <source>
        <strain evidence="2">W5</strain>
    </source>
</reference>
<protein>
    <submittedName>
        <fullName evidence="2">Uncharacterized protein</fullName>
    </submittedName>
</protein>
<evidence type="ECO:0000256" key="1">
    <source>
        <dbReference type="SAM" id="SignalP"/>
    </source>
</evidence>